<dbReference type="GO" id="GO:0004175">
    <property type="term" value="F:endopeptidase activity"/>
    <property type="evidence" value="ECO:0007669"/>
    <property type="project" value="TreeGrafter"/>
</dbReference>
<evidence type="ECO:0000256" key="3">
    <source>
        <dbReference type="ARBA" id="ARBA00022801"/>
    </source>
</evidence>
<dbReference type="InterPro" id="IPR001478">
    <property type="entry name" value="PDZ"/>
</dbReference>
<keyword evidence="6" id="KW-0732">Signal</keyword>
<organism evidence="8 9">
    <name type="scientific">Paludibaculum fermentans</name>
    <dbReference type="NCBI Taxonomy" id="1473598"/>
    <lineage>
        <taxon>Bacteria</taxon>
        <taxon>Pseudomonadati</taxon>
        <taxon>Acidobacteriota</taxon>
        <taxon>Terriglobia</taxon>
        <taxon>Bryobacterales</taxon>
        <taxon>Bryobacteraceae</taxon>
        <taxon>Paludibaculum</taxon>
    </lineage>
</organism>
<dbReference type="Gene3D" id="3.30.750.44">
    <property type="match status" value="1"/>
</dbReference>
<keyword evidence="3 5" id="KW-0378">Hydrolase</keyword>
<accession>A0A7S7SIP1</accession>
<evidence type="ECO:0000313" key="8">
    <source>
        <dbReference type="EMBL" id="QOY85671.1"/>
    </source>
</evidence>
<dbReference type="SUPFAM" id="SSF50156">
    <property type="entry name" value="PDZ domain-like"/>
    <property type="match status" value="1"/>
</dbReference>
<name>A0A7S7SIP1_PALFE</name>
<dbReference type="SMART" id="SM00245">
    <property type="entry name" value="TSPc"/>
    <property type="match status" value="1"/>
</dbReference>
<dbReference type="Pfam" id="PF03572">
    <property type="entry name" value="Peptidase_S41"/>
    <property type="match status" value="1"/>
</dbReference>
<protein>
    <submittedName>
        <fullName evidence="8">S41 family peptidase</fullName>
    </submittedName>
</protein>
<dbReference type="InterPro" id="IPR036034">
    <property type="entry name" value="PDZ_sf"/>
</dbReference>
<comment type="similarity">
    <text evidence="1 5">Belongs to the peptidase S41A family.</text>
</comment>
<dbReference type="EMBL" id="CP063849">
    <property type="protein sequence ID" value="QOY85671.1"/>
    <property type="molecule type" value="Genomic_DNA"/>
</dbReference>
<dbReference type="InterPro" id="IPR029045">
    <property type="entry name" value="ClpP/crotonase-like_dom_sf"/>
</dbReference>
<sequence>MRTLAVLLLAATLPLAAQPKPPANPNRPLPNTEELERELKRVLDVFLIASENAADPVSPDAAFYGGAIPGMLRRLDPHSIFFDKEQFQQLQEMERSVTKGFGSVVSVLPGRVIVLQTLPGTPSQKAGLSPGDEIVGVNNIPFANLDLEQLVQVLSMTRQQQAQIAVRRQGTAGLMFFTLTPEELQSPSVDRSFLLEPGIGYVRATSFDTNTATLIQEAIEGLGGAKLKGLVLDLRENPGGVLQAGLATAALFLKPGTRILSARGRSTETENIEVPKEAKPYEFKLAVLVNSKTASASEIVAGAIQDNDRGMVIGETSYGKGLVQRVFPLSDNAGLALTTAFYYTPSGRSIQKPLKDNELAAATATTRPEFKTVGGRTVRGGGGIEPDFVVFPERPGRFRYVLETSAAFAGYATEWLAGHRADSSRDMEITGPMLDEFQLWLSKRNIRPGLAEWSSEREYIRRRLKQEILNQSISVASGDEIELRNDPVVRRALAGFQEP</sequence>
<dbReference type="AlphaFoldDB" id="A0A7S7SIP1"/>
<evidence type="ECO:0000256" key="5">
    <source>
        <dbReference type="RuleBase" id="RU004404"/>
    </source>
</evidence>
<keyword evidence="2 5" id="KW-0645">Protease</keyword>
<dbReference type="SUPFAM" id="SSF52096">
    <property type="entry name" value="ClpP/crotonase"/>
    <property type="match status" value="1"/>
</dbReference>
<dbReference type="InterPro" id="IPR004447">
    <property type="entry name" value="Peptidase_S41A"/>
</dbReference>
<evidence type="ECO:0000313" key="9">
    <source>
        <dbReference type="Proteomes" id="UP000593892"/>
    </source>
</evidence>
<evidence type="ECO:0000256" key="1">
    <source>
        <dbReference type="ARBA" id="ARBA00009179"/>
    </source>
</evidence>
<keyword evidence="9" id="KW-1185">Reference proteome</keyword>
<dbReference type="Proteomes" id="UP000593892">
    <property type="component" value="Chromosome"/>
</dbReference>
<dbReference type="RefSeq" id="WP_194447341.1">
    <property type="nucleotide sequence ID" value="NZ_CP063849.1"/>
</dbReference>
<evidence type="ECO:0000256" key="4">
    <source>
        <dbReference type="ARBA" id="ARBA00022825"/>
    </source>
</evidence>
<evidence type="ECO:0000256" key="2">
    <source>
        <dbReference type="ARBA" id="ARBA00022670"/>
    </source>
</evidence>
<dbReference type="KEGG" id="pfer:IRI77_22950"/>
<dbReference type="Gene3D" id="2.30.42.10">
    <property type="match status" value="1"/>
</dbReference>
<dbReference type="InterPro" id="IPR005151">
    <property type="entry name" value="Tail-specific_protease"/>
</dbReference>
<proteinExistence type="inferred from homology"/>
<dbReference type="Pfam" id="PF00595">
    <property type="entry name" value="PDZ"/>
    <property type="match status" value="1"/>
</dbReference>
<dbReference type="SMART" id="SM00228">
    <property type="entry name" value="PDZ"/>
    <property type="match status" value="1"/>
</dbReference>
<feature type="domain" description="PDZ" evidence="7">
    <location>
        <begin position="90"/>
        <end position="169"/>
    </location>
</feature>
<dbReference type="Gene3D" id="3.90.226.10">
    <property type="entry name" value="2-enoyl-CoA Hydratase, Chain A, domain 1"/>
    <property type="match status" value="1"/>
</dbReference>
<dbReference type="GO" id="GO:0008236">
    <property type="term" value="F:serine-type peptidase activity"/>
    <property type="evidence" value="ECO:0007669"/>
    <property type="project" value="UniProtKB-KW"/>
</dbReference>
<dbReference type="GO" id="GO:0006508">
    <property type="term" value="P:proteolysis"/>
    <property type="evidence" value="ECO:0007669"/>
    <property type="project" value="UniProtKB-KW"/>
</dbReference>
<dbReference type="CDD" id="cd07560">
    <property type="entry name" value="Peptidase_S41_CPP"/>
    <property type="match status" value="1"/>
</dbReference>
<evidence type="ECO:0000259" key="7">
    <source>
        <dbReference type="PROSITE" id="PS50106"/>
    </source>
</evidence>
<feature type="signal peptide" evidence="6">
    <location>
        <begin position="1"/>
        <end position="17"/>
    </location>
</feature>
<dbReference type="PANTHER" id="PTHR32060">
    <property type="entry name" value="TAIL-SPECIFIC PROTEASE"/>
    <property type="match status" value="1"/>
</dbReference>
<gene>
    <name evidence="8" type="ORF">IRI77_22950</name>
</gene>
<evidence type="ECO:0000256" key="6">
    <source>
        <dbReference type="SAM" id="SignalP"/>
    </source>
</evidence>
<dbReference type="PROSITE" id="PS50106">
    <property type="entry name" value="PDZ"/>
    <property type="match status" value="1"/>
</dbReference>
<dbReference type="NCBIfam" id="TIGR00225">
    <property type="entry name" value="prc"/>
    <property type="match status" value="1"/>
</dbReference>
<reference evidence="8 9" key="1">
    <citation type="submission" date="2020-10" db="EMBL/GenBank/DDBJ databases">
        <title>Complete genome sequence of Paludibaculum fermentans P105T, a facultatively anaerobic acidobacterium capable of dissimilatory Fe(III) reduction.</title>
        <authorList>
            <person name="Dedysh S.N."/>
            <person name="Beletsky A.V."/>
            <person name="Kulichevskaya I.S."/>
            <person name="Mardanov A.V."/>
            <person name="Ravin N.V."/>
        </authorList>
    </citation>
    <scope>NUCLEOTIDE SEQUENCE [LARGE SCALE GENOMIC DNA]</scope>
    <source>
        <strain evidence="8 9">P105</strain>
    </source>
</reference>
<feature type="chain" id="PRO_5032981471" evidence="6">
    <location>
        <begin position="18"/>
        <end position="499"/>
    </location>
</feature>
<keyword evidence="4 5" id="KW-0720">Serine protease</keyword>
<dbReference type="PANTHER" id="PTHR32060:SF22">
    <property type="entry name" value="CARBOXYL-TERMINAL-PROCESSING PEPTIDASE 3, CHLOROPLASTIC"/>
    <property type="match status" value="1"/>
</dbReference>